<feature type="compositionally biased region" description="Acidic residues" evidence="1">
    <location>
        <begin position="411"/>
        <end position="436"/>
    </location>
</feature>
<feature type="region of interest" description="Disordered" evidence="1">
    <location>
        <begin position="409"/>
        <end position="553"/>
    </location>
</feature>
<dbReference type="AlphaFoldDB" id="A0A6G1ITF8"/>
<name>A0A6G1ITF8_9PLEO</name>
<evidence type="ECO:0000313" key="2">
    <source>
        <dbReference type="EMBL" id="KAF2681159.1"/>
    </source>
</evidence>
<dbReference type="PANTHER" id="PTHR38790:SF4">
    <property type="entry name" value="2EXR DOMAIN-CONTAINING PROTEIN"/>
    <property type="match status" value="1"/>
</dbReference>
<keyword evidence="3" id="KW-1185">Reference proteome</keyword>
<accession>A0A6G1ITF8</accession>
<dbReference type="PANTHER" id="PTHR38790">
    <property type="entry name" value="2EXR DOMAIN-CONTAINING PROTEIN-RELATED"/>
    <property type="match status" value="1"/>
</dbReference>
<gene>
    <name evidence="2" type="ORF">K458DRAFT_372674</name>
</gene>
<feature type="compositionally biased region" description="Acidic residues" evidence="1">
    <location>
        <begin position="510"/>
        <end position="546"/>
    </location>
</feature>
<evidence type="ECO:0000256" key="1">
    <source>
        <dbReference type="SAM" id="MobiDB-lite"/>
    </source>
</evidence>
<evidence type="ECO:0000313" key="3">
    <source>
        <dbReference type="Proteomes" id="UP000799291"/>
    </source>
</evidence>
<reference evidence="2" key="1">
    <citation type="journal article" date="2020" name="Stud. Mycol.">
        <title>101 Dothideomycetes genomes: a test case for predicting lifestyles and emergence of pathogens.</title>
        <authorList>
            <person name="Haridas S."/>
            <person name="Albert R."/>
            <person name="Binder M."/>
            <person name="Bloem J."/>
            <person name="Labutti K."/>
            <person name="Salamov A."/>
            <person name="Andreopoulos B."/>
            <person name="Baker S."/>
            <person name="Barry K."/>
            <person name="Bills G."/>
            <person name="Bluhm B."/>
            <person name="Cannon C."/>
            <person name="Castanera R."/>
            <person name="Culley D."/>
            <person name="Daum C."/>
            <person name="Ezra D."/>
            <person name="Gonzalez J."/>
            <person name="Henrissat B."/>
            <person name="Kuo A."/>
            <person name="Liang C."/>
            <person name="Lipzen A."/>
            <person name="Lutzoni F."/>
            <person name="Magnuson J."/>
            <person name="Mondo S."/>
            <person name="Nolan M."/>
            <person name="Ohm R."/>
            <person name="Pangilinan J."/>
            <person name="Park H.-J."/>
            <person name="Ramirez L."/>
            <person name="Alfaro M."/>
            <person name="Sun H."/>
            <person name="Tritt A."/>
            <person name="Yoshinaga Y."/>
            <person name="Zwiers L.-H."/>
            <person name="Turgeon B."/>
            <person name="Goodwin S."/>
            <person name="Spatafora J."/>
            <person name="Crous P."/>
            <person name="Grigoriev I."/>
        </authorList>
    </citation>
    <scope>NUCLEOTIDE SEQUENCE</scope>
    <source>
        <strain evidence="2">CBS 122367</strain>
    </source>
</reference>
<dbReference type="EMBL" id="MU005593">
    <property type="protein sequence ID" value="KAF2681159.1"/>
    <property type="molecule type" value="Genomic_DNA"/>
</dbReference>
<organism evidence="2 3">
    <name type="scientific">Lentithecium fluviatile CBS 122367</name>
    <dbReference type="NCBI Taxonomy" id="1168545"/>
    <lineage>
        <taxon>Eukaryota</taxon>
        <taxon>Fungi</taxon>
        <taxon>Dikarya</taxon>
        <taxon>Ascomycota</taxon>
        <taxon>Pezizomycotina</taxon>
        <taxon>Dothideomycetes</taxon>
        <taxon>Pleosporomycetidae</taxon>
        <taxon>Pleosporales</taxon>
        <taxon>Massarineae</taxon>
        <taxon>Lentitheciaceae</taxon>
        <taxon>Lentithecium</taxon>
    </lineage>
</organism>
<proteinExistence type="predicted"/>
<dbReference type="OrthoDB" id="288942at2759"/>
<sequence length="577" mass="64959">MRTYAKGEYHGLCHDSDGRNFCDCQGTFGATESCMFYGRHIEPLAFSLGSESVLQQGHCLLFTVVPKEIRDMVYDYAFTDCRSNPPNRNNKFREYRGMKGKPRPSDIAFSFLLTCKSIYLEAYRLPLLLNPLIVYDFQMPTRPHLQRLSPWQFALIQSVDISLQQISLESDGLGGYLANWRAKQRNVGAYVAPRFFRQGSQPDPDCLVQSFHFGLLGADKAGTAKLQDGDEVTLANKLNFYDRTRSPLLNTSTAHAMVARPLTRLTLRLSRVDWWTWSNLPSEVDPSQHLRLEPSFNDSLREVGTTMQELAEQRRAGQHPQYEERNWGAVVGTLPDLKTLELVLETWEVKKYQLKTVVECAKTWKFPLKETQCELVWDGKVESANWKREEGDEDDFVLESDYPRYATWVDSDMDSDMDSEDVQDDDEQEEDEDTESDSGLIPIPPIVLAPLDDGPLVLAGGEDVDMDQHGENEDAPSGDGILDSPSEDDVPSDKDVLDSSGEEVVPFDDGSSDDGSSDDGPSDDGPSDDGSFDDGPSDDGSFDDGSEVYGHDWSKKCQEFEVRIVRFMRSTVQKRGC</sequence>
<dbReference type="Proteomes" id="UP000799291">
    <property type="component" value="Unassembled WGS sequence"/>
</dbReference>
<protein>
    <submittedName>
        <fullName evidence="2">Uncharacterized protein</fullName>
    </submittedName>
</protein>